<gene>
    <name evidence="5" type="ORF">HCK00_01015</name>
</gene>
<dbReference type="Proteomes" id="UP000695264">
    <property type="component" value="Unassembled WGS sequence"/>
</dbReference>
<evidence type="ECO:0000256" key="2">
    <source>
        <dbReference type="SAM" id="Phobius"/>
    </source>
</evidence>
<feature type="chain" id="PRO_5047544079" evidence="3">
    <location>
        <begin position="33"/>
        <end position="253"/>
    </location>
</feature>
<dbReference type="RefSeq" id="WP_168099786.1">
    <property type="nucleotide sequence ID" value="NZ_JAATEN010000001.1"/>
</dbReference>
<dbReference type="CDD" id="cd08545">
    <property type="entry name" value="YcnI_like"/>
    <property type="match status" value="1"/>
</dbReference>
<feature type="domain" description="YncI copper-binding" evidence="4">
    <location>
        <begin position="33"/>
        <end position="178"/>
    </location>
</feature>
<feature type="transmembrane region" description="Helical" evidence="2">
    <location>
        <begin position="228"/>
        <end position="247"/>
    </location>
</feature>
<keyword evidence="6" id="KW-1185">Reference proteome</keyword>
<dbReference type="EMBL" id="JAATEN010000001">
    <property type="protein sequence ID" value="NJP99175.1"/>
    <property type="molecule type" value="Genomic_DNA"/>
</dbReference>
<dbReference type="Pfam" id="PF07987">
    <property type="entry name" value="DUF1775"/>
    <property type="match status" value="1"/>
</dbReference>
<dbReference type="InterPro" id="IPR038507">
    <property type="entry name" value="YcnI-like_sf"/>
</dbReference>
<sequence>MRSHTTRSVRRVPVLLGAAAGSVLLSAGPALAHVSVQPGEAEQGGYATVVFKVPNERDSASTVKLEISLPADHPLASVQPQPVPGWDVKVATAAPAEPLESHGERVEKAVTKVTWSGGTIEPGMFQQFPLSVGRLPEDTGQLVFKALQTYDDDEVVRWIEEPRKDGTEPETPAPVLKLVPGTGGHGTAGNQAGDGKGSAEEDGHGHGAEAAGTAEAAGGGGTDTTARVLGAAGILLGAAGTAFGLLARRRRAA</sequence>
<reference evidence="5 6" key="1">
    <citation type="submission" date="2020-03" db="EMBL/GenBank/DDBJ databases">
        <title>WGS of actinomycetes isolated from Thailand.</title>
        <authorList>
            <person name="Thawai C."/>
        </authorList>
    </citation>
    <scope>NUCLEOTIDE SEQUENCE [LARGE SCALE GENOMIC DNA]</scope>
    <source>
        <strain evidence="5 6">PLAI 1-29</strain>
    </source>
</reference>
<comment type="caution">
    <text evidence="5">The sequence shown here is derived from an EMBL/GenBank/DDBJ whole genome shotgun (WGS) entry which is preliminary data.</text>
</comment>
<evidence type="ECO:0000313" key="6">
    <source>
        <dbReference type="Proteomes" id="UP000695264"/>
    </source>
</evidence>
<dbReference type="Gene3D" id="2.60.40.2230">
    <property type="entry name" value="Uncharacterised protein YcnI-like PF07987, DUF1775"/>
    <property type="match status" value="1"/>
</dbReference>
<dbReference type="InterPro" id="IPR012533">
    <property type="entry name" value="YcnI-copper_dom"/>
</dbReference>
<keyword evidence="3" id="KW-0732">Signal</keyword>
<protein>
    <submittedName>
        <fullName evidence="5">YcnI family protein</fullName>
    </submittedName>
</protein>
<proteinExistence type="predicted"/>
<accession>A0ABX1BN88</accession>
<keyword evidence="2" id="KW-0472">Membrane</keyword>
<evidence type="ECO:0000256" key="3">
    <source>
        <dbReference type="SAM" id="SignalP"/>
    </source>
</evidence>
<organism evidence="5 6">
    <name type="scientific">Streptomyces zingiberis</name>
    <dbReference type="NCBI Taxonomy" id="2053010"/>
    <lineage>
        <taxon>Bacteria</taxon>
        <taxon>Bacillati</taxon>
        <taxon>Actinomycetota</taxon>
        <taxon>Actinomycetes</taxon>
        <taxon>Kitasatosporales</taxon>
        <taxon>Streptomycetaceae</taxon>
        <taxon>Streptomyces</taxon>
    </lineage>
</organism>
<name>A0ABX1BN88_9ACTN</name>
<evidence type="ECO:0000259" key="4">
    <source>
        <dbReference type="Pfam" id="PF07987"/>
    </source>
</evidence>
<feature type="signal peptide" evidence="3">
    <location>
        <begin position="1"/>
        <end position="32"/>
    </location>
</feature>
<feature type="compositionally biased region" description="Gly residues" evidence="1">
    <location>
        <begin position="181"/>
        <end position="196"/>
    </location>
</feature>
<keyword evidence="2" id="KW-0812">Transmembrane</keyword>
<keyword evidence="2" id="KW-1133">Transmembrane helix</keyword>
<feature type="region of interest" description="Disordered" evidence="1">
    <location>
        <begin position="161"/>
        <end position="224"/>
    </location>
</feature>
<feature type="compositionally biased region" description="Basic and acidic residues" evidence="1">
    <location>
        <begin position="197"/>
        <end position="207"/>
    </location>
</feature>
<evidence type="ECO:0000256" key="1">
    <source>
        <dbReference type="SAM" id="MobiDB-lite"/>
    </source>
</evidence>
<evidence type="ECO:0000313" key="5">
    <source>
        <dbReference type="EMBL" id="NJP99175.1"/>
    </source>
</evidence>